<dbReference type="InterPro" id="IPR003137">
    <property type="entry name" value="PA_domain"/>
</dbReference>
<feature type="region of interest" description="Disordered" evidence="7">
    <location>
        <begin position="933"/>
        <end position="974"/>
    </location>
</feature>
<dbReference type="Pfam" id="PF00382">
    <property type="entry name" value="TFIIB"/>
    <property type="match status" value="2"/>
</dbReference>
<dbReference type="CDD" id="cd08022">
    <property type="entry name" value="M28_PSMA_like"/>
    <property type="match status" value="1"/>
</dbReference>
<comment type="similarity">
    <text evidence="2">Belongs to the TFIIB family.</text>
</comment>
<dbReference type="InterPro" id="IPR023486">
    <property type="entry name" value="TFIIB_CS"/>
</dbReference>
<dbReference type="GO" id="GO:0070897">
    <property type="term" value="P:transcription preinitiation complex assembly"/>
    <property type="evidence" value="ECO:0007669"/>
    <property type="project" value="InterPro"/>
</dbReference>
<proteinExistence type="inferred from homology"/>
<keyword evidence="6" id="KW-0863">Zinc-finger</keyword>
<evidence type="ECO:0000256" key="6">
    <source>
        <dbReference type="PROSITE-ProRule" id="PRU00469"/>
    </source>
</evidence>
<dbReference type="FunFam" id="3.40.630.10:FF:000101">
    <property type="entry name" value="N-acetylated alpha-linked acidic dipeptidase like 1"/>
    <property type="match status" value="1"/>
</dbReference>
<keyword evidence="10" id="KW-1185">Reference proteome</keyword>
<dbReference type="SUPFAM" id="SSF47672">
    <property type="entry name" value="Transferrin receptor-like dimerisation domain"/>
    <property type="match status" value="1"/>
</dbReference>
<evidence type="ECO:0000259" key="8">
    <source>
        <dbReference type="PROSITE" id="PS51134"/>
    </source>
</evidence>
<dbReference type="GO" id="GO:0017025">
    <property type="term" value="F:TBP-class protein binding"/>
    <property type="evidence" value="ECO:0007669"/>
    <property type="project" value="InterPro"/>
</dbReference>
<dbReference type="SUPFAM" id="SSF53187">
    <property type="entry name" value="Zn-dependent exopeptidases"/>
    <property type="match status" value="1"/>
</dbReference>
<dbReference type="InterPro" id="IPR036915">
    <property type="entry name" value="Cyclin-like_sf"/>
</dbReference>
<evidence type="ECO:0000256" key="1">
    <source>
        <dbReference type="ARBA" id="ARBA00005634"/>
    </source>
</evidence>
<evidence type="ECO:0000256" key="2">
    <source>
        <dbReference type="ARBA" id="ARBA00010857"/>
    </source>
</evidence>
<dbReference type="InterPro" id="IPR013763">
    <property type="entry name" value="Cyclin-like_dom"/>
</dbReference>
<dbReference type="Pfam" id="PF04389">
    <property type="entry name" value="Peptidase_M28"/>
    <property type="match status" value="1"/>
</dbReference>
<dbReference type="PRINTS" id="PR00685">
    <property type="entry name" value="TIFACTORIIB"/>
</dbReference>
<dbReference type="CDD" id="cd02121">
    <property type="entry name" value="PA_GCPII_like"/>
    <property type="match status" value="1"/>
</dbReference>
<dbReference type="Gene3D" id="3.40.630.10">
    <property type="entry name" value="Zn peptidases"/>
    <property type="match status" value="1"/>
</dbReference>
<dbReference type="SUPFAM" id="SSF47954">
    <property type="entry name" value="Cyclin-like"/>
    <property type="match status" value="2"/>
</dbReference>
<dbReference type="InterPro" id="IPR013150">
    <property type="entry name" value="TFIIB_cyclin"/>
</dbReference>
<dbReference type="FunFam" id="2.20.25.10:FF:000036">
    <property type="entry name" value="Transcription initiation factor IIB"/>
    <property type="match status" value="1"/>
</dbReference>
<name>A0AAD5UV02_9APHY</name>
<evidence type="ECO:0000256" key="5">
    <source>
        <dbReference type="ARBA" id="ARBA00023163"/>
    </source>
</evidence>
<dbReference type="InterPro" id="IPR007365">
    <property type="entry name" value="TFR-like_dimer_dom"/>
</dbReference>
<keyword evidence="3" id="KW-0677">Repeat</keyword>
<evidence type="ECO:0000256" key="7">
    <source>
        <dbReference type="SAM" id="MobiDB-lite"/>
    </source>
</evidence>
<dbReference type="GO" id="GO:0008270">
    <property type="term" value="F:zinc ion binding"/>
    <property type="evidence" value="ECO:0007669"/>
    <property type="project" value="UniProtKB-KW"/>
</dbReference>
<dbReference type="SUPFAM" id="SSF57783">
    <property type="entry name" value="Zinc beta-ribbon"/>
    <property type="match status" value="1"/>
</dbReference>
<dbReference type="Pfam" id="PF04253">
    <property type="entry name" value="TFR_dimer"/>
    <property type="match status" value="1"/>
</dbReference>
<dbReference type="InterPro" id="IPR036757">
    <property type="entry name" value="TFR-like_dimer_dom_sf"/>
</dbReference>
<dbReference type="InterPro" id="IPR007484">
    <property type="entry name" value="Peptidase_M28"/>
</dbReference>
<dbReference type="PANTHER" id="PTHR10404:SF46">
    <property type="entry name" value="VACUOLAR PROTEIN SORTING-ASSOCIATED PROTEIN 70"/>
    <property type="match status" value="1"/>
</dbReference>
<dbReference type="Gene3D" id="1.20.930.40">
    <property type="entry name" value="Transferrin receptor-like, dimerisation domain"/>
    <property type="match status" value="1"/>
</dbReference>
<keyword evidence="4" id="KW-0805">Transcription regulation</keyword>
<dbReference type="Pfam" id="PF08271">
    <property type="entry name" value="Zn_Ribbon_TF"/>
    <property type="match status" value="1"/>
</dbReference>
<evidence type="ECO:0000256" key="3">
    <source>
        <dbReference type="ARBA" id="ARBA00022737"/>
    </source>
</evidence>
<dbReference type="SMART" id="SM00385">
    <property type="entry name" value="CYCLIN"/>
    <property type="match status" value="2"/>
</dbReference>
<dbReference type="InterPro" id="IPR013137">
    <property type="entry name" value="Znf_TFIIB"/>
</dbReference>
<accession>A0AAD5UV02</accession>
<dbReference type="PROSITE" id="PS51134">
    <property type="entry name" value="ZF_TFIIB"/>
    <property type="match status" value="1"/>
</dbReference>
<dbReference type="SUPFAM" id="SSF52025">
    <property type="entry name" value="PA domain"/>
    <property type="match status" value="1"/>
</dbReference>
<dbReference type="Pfam" id="PF02225">
    <property type="entry name" value="PA"/>
    <property type="match status" value="1"/>
</dbReference>
<keyword evidence="5" id="KW-0804">Transcription</keyword>
<dbReference type="Gene3D" id="3.50.30.30">
    <property type="match status" value="1"/>
</dbReference>
<dbReference type="Proteomes" id="UP001212997">
    <property type="component" value="Unassembled WGS sequence"/>
</dbReference>
<evidence type="ECO:0000313" key="9">
    <source>
        <dbReference type="EMBL" id="KAJ3477265.1"/>
    </source>
</evidence>
<comment type="similarity">
    <text evidence="1">Belongs to the peptidase M28 family. M28B subfamily.</text>
</comment>
<dbReference type="AlphaFoldDB" id="A0AAD5UV02"/>
<dbReference type="Gene3D" id="2.20.25.10">
    <property type="match status" value="1"/>
</dbReference>
<dbReference type="InterPro" id="IPR046450">
    <property type="entry name" value="PA_dom_sf"/>
</dbReference>
<dbReference type="EMBL" id="JANAWD010000613">
    <property type="protein sequence ID" value="KAJ3477265.1"/>
    <property type="molecule type" value="Genomic_DNA"/>
</dbReference>
<dbReference type="CDD" id="cd20551">
    <property type="entry name" value="CYCLIN_TFIIB_rpt1"/>
    <property type="match status" value="1"/>
</dbReference>
<evidence type="ECO:0000313" key="10">
    <source>
        <dbReference type="Proteomes" id="UP001212997"/>
    </source>
</evidence>
<evidence type="ECO:0000256" key="4">
    <source>
        <dbReference type="ARBA" id="ARBA00023015"/>
    </source>
</evidence>
<comment type="caution">
    <text evidence="9">The sequence shown here is derived from an EMBL/GenBank/DDBJ whole genome shotgun (WGS) entry which is preliminary data.</text>
</comment>
<reference evidence="9" key="1">
    <citation type="submission" date="2022-07" db="EMBL/GenBank/DDBJ databases">
        <title>Genome Sequence of Physisporinus lineatus.</title>
        <authorList>
            <person name="Buettner E."/>
        </authorList>
    </citation>
    <scope>NUCLEOTIDE SEQUENCE</scope>
    <source>
        <strain evidence="9">VT162</strain>
    </source>
</reference>
<keyword evidence="6" id="KW-0479">Metal-binding</keyword>
<dbReference type="FunFam" id="3.50.30.30:FF:000008">
    <property type="entry name" value="Glutamate carboxypeptidase 2"/>
    <property type="match status" value="1"/>
</dbReference>
<protein>
    <recommendedName>
        <fullName evidence="8">TFIIB-type domain-containing protein</fullName>
    </recommendedName>
</protein>
<dbReference type="Gene3D" id="1.10.472.10">
    <property type="entry name" value="Cyclin-like"/>
    <property type="match status" value="2"/>
</dbReference>
<keyword evidence="6" id="KW-0862">Zinc</keyword>
<dbReference type="InterPro" id="IPR000812">
    <property type="entry name" value="TFIIB"/>
</dbReference>
<dbReference type="PANTHER" id="PTHR10404">
    <property type="entry name" value="N-ACETYLATED-ALPHA-LINKED ACIDIC DIPEPTIDASE"/>
    <property type="match status" value="1"/>
</dbReference>
<organism evidence="9 10">
    <name type="scientific">Meripilus lineatus</name>
    <dbReference type="NCBI Taxonomy" id="2056292"/>
    <lineage>
        <taxon>Eukaryota</taxon>
        <taxon>Fungi</taxon>
        <taxon>Dikarya</taxon>
        <taxon>Basidiomycota</taxon>
        <taxon>Agaricomycotina</taxon>
        <taxon>Agaricomycetes</taxon>
        <taxon>Polyporales</taxon>
        <taxon>Meripilaceae</taxon>
        <taxon>Meripilus</taxon>
    </lineage>
</organism>
<sequence>MAYSQPFPLAQQQQKTHQPTFGPDLAVRLICPDCRDPNPNIIEEFSSGDLVCGSCGLVLGDRVVDTRSEWRTFANDEGDDPSRVGAASDPLMEGMEQLDTVISFRDGGSGLARELQRAASRGSASRSERNLLQAFRDISSWCDQFSLPKTISDIAKQLYKRSDEEKLLRGKPLEAVIAACIFIACRQAHVPRTFREICNLTHVSKKTLGQCYKALEQAFNLTPGASADRHSNTPAVTGAEDLLVRYCNHLDLPPNVQPICADIIVKARELGIADGRSPVSIAGGAIYFTCHLLGKVKSLRDISAVAGVSEGTIKLVYRLYYADKEKLVKEDWIKDGKAKLDRLPLDNSKPSVHNFSPSPCSDTSATMGTREDDSSIHLLSSKDLEAGFGYQAVQDDSRTRPLDSRDPRSNVCSRNRHIKVMLCLLVLYGLLRLAVFSVLDSETLLVVPGGLEYPFLLASSIGEPYIDYDFAKANVEKSFLSVPNPKSALASSRSYATHPHLAGSTEDYQDALTILELFQKEWGISPPREIPQFPAGTPESRNATLNIGELKSPTAWIDVYYPIMNTGLERKLQVLDSDKNVVWDADLVEDGDPGDPEAAKYRDYIPTWHGLSKDGDVQGQLIYANYGTQEDYQNLLSVGTDFKGKIVLVRYGAIFRGLKIKGAQELGAAGVIIYSDPRDDGFVTVENGYEPYPAGPARNPTSVQRGSVQFISLYPGDPTTPGYPAYENATRTEAENIPKIPSLPISWANAQRLLAEIDSSGRSQMLTGKASERVIRLMNRVDTKVMPIWNTMAAIPGHIKSETVMIGVHRDGMKSSSLTVPRVAEEAYPLAWVMGAADPISGTVSLIEVIKGLGVLLESGWKPLRNILIASWDAEEYGLVGSTEWAEDFSEWISANVVTYLNLDVSVAGSRWVASASPSLAHLIGKTAKDIPHPTDPGRSLWDAGEDEGPFKGPTMHESENVPRVPKPRSADTGVSPLGSGSDFTVFLQRLGIASMDQGFAFTPSDAVYHYHSIYDSQHWQELYADPTFSRHVAVAKHLGLMVLRFADAITLPLNTTQYALELDDYLDRVEAISSSAFPKLRKSIKSLQTASMTLDIEKTEAEKKFKDLLSQLPRRKSSHSEIVYQRITEHPMTEFIFEAISPITEFIKVAKRVQKANSKLIAFEKGFISEEGIKDREWYRHLGVAPGKWLGYGATTLPGITEALTIEKNTTLAKLEAKRLAELIDGLTHVLTA</sequence>
<dbReference type="PROSITE" id="PS00782">
    <property type="entry name" value="TFIIB"/>
    <property type="match status" value="1"/>
</dbReference>
<feature type="domain" description="TFIIB-type" evidence="8">
    <location>
        <begin position="27"/>
        <end position="60"/>
    </location>
</feature>
<dbReference type="GO" id="GO:0004180">
    <property type="term" value="F:carboxypeptidase activity"/>
    <property type="evidence" value="ECO:0007669"/>
    <property type="project" value="TreeGrafter"/>
</dbReference>
<gene>
    <name evidence="9" type="ORF">NLI96_g10586</name>
</gene>
<dbReference type="InterPro" id="IPR039373">
    <property type="entry name" value="Peptidase_M28B"/>
</dbReference>